<dbReference type="InterPro" id="IPR027417">
    <property type="entry name" value="P-loop_NTPase"/>
</dbReference>
<keyword evidence="1" id="KW-0808">Transferase</keyword>
<comment type="caution">
    <text evidence="1">The sequence shown here is derived from an EMBL/GenBank/DDBJ whole genome shotgun (WGS) entry which is preliminary data.</text>
</comment>
<dbReference type="AlphaFoldDB" id="A0A1A2RJS9"/>
<accession>A0A1A2RJS9</accession>
<gene>
    <name evidence="1" type="ORF">A5685_15785</name>
</gene>
<dbReference type="GO" id="GO:0016740">
    <property type="term" value="F:transferase activity"/>
    <property type="evidence" value="ECO:0007669"/>
    <property type="project" value="UniProtKB-KW"/>
</dbReference>
<name>A0A1A2RJS9_9MYCO</name>
<dbReference type="RefSeq" id="WP_064954709.1">
    <property type="nucleotide sequence ID" value="NZ_LZJS01000176.1"/>
</dbReference>
<proteinExistence type="predicted"/>
<protein>
    <submittedName>
        <fullName evidence="1">Sulfotransferase</fullName>
    </submittedName>
</protein>
<evidence type="ECO:0000313" key="2">
    <source>
        <dbReference type="Proteomes" id="UP000093861"/>
    </source>
</evidence>
<dbReference type="Pfam" id="PF13469">
    <property type="entry name" value="Sulfotransfer_3"/>
    <property type="match status" value="1"/>
</dbReference>
<dbReference type="PANTHER" id="PTHR36451">
    <property type="entry name" value="PAPS-DEPENDENT SULFOTRANSFERASE STF3"/>
    <property type="match status" value="1"/>
</dbReference>
<dbReference type="Gene3D" id="3.40.50.300">
    <property type="entry name" value="P-loop containing nucleotide triphosphate hydrolases"/>
    <property type="match status" value="1"/>
</dbReference>
<dbReference type="Proteomes" id="UP000093861">
    <property type="component" value="Unassembled WGS sequence"/>
</dbReference>
<organism evidence="1 2">
    <name type="scientific">Mycobacterium colombiense</name>
    <dbReference type="NCBI Taxonomy" id="339268"/>
    <lineage>
        <taxon>Bacteria</taxon>
        <taxon>Bacillati</taxon>
        <taxon>Actinomycetota</taxon>
        <taxon>Actinomycetes</taxon>
        <taxon>Mycobacteriales</taxon>
        <taxon>Mycobacteriaceae</taxon>
        <taxon>Mycobacterium</taxon>
        <taxon>Mycobacterium avium complex (MAC)</taxon>
    </lineage>
</organism>
<evidence type="ECO:0000313" key="1">
    <source>
        <dbReference type="EMBL" id="OBH51777.1"/>
    </source>
</evidence>
<sequence>MRYPSAAQLLEEAILEDEDRDFGPGDFRQGLEVLLDSLENDGDLSPDTDSAVIADLRRRLVNRLQVESWYAEHPEVNNVEIDGPIDINGLPRTGTTALADMLSLDPQFRCLRGWEQHQPVPPPVASQEADDPRRQAYIRLHDAQSAEQAAMHHFEVDATMEDTEILGMAFHGQQMTLPVAGYRKWWRRADLTETYQYHRRVVKLLGSRRPPQLWLFKAPHHKFHLEALAAAYPQMRFVMTHRDPAKVVPSYTSLVSTIFPPAAGQRDLVDLGAEVSEHLREGLEAAIAQRARIGEDRFLDVHHRDLVRDPKGTIRRVYEWLNLELTDPVEHSILAWQAENAMGAKGTHRYTAEQFGLSAEQIHSDYNFYIRHFDVAVEG</sequence>
<dbReference type="EMBL" id="LZJS01000176">
    <property type="protein sequence ID" value="OBH51777.1"/>
    <property type="molecule type" value="Genomic_DNA"/>
</dbReference>
<dbReference type="SUPFAM" id="SSF52540">
    <property type="entry name" value="P-loop containing nucleoside triphosphate hydrolases"/>
    <property type="match status" value="1"/>
</dbReference>
<reference evidence="1 2" key="1">
    <citation type="submission" date="2016-06" db="EMBL/GenBank/DDBJ databases">
        <authorList>
            <person name="Kjaerup R.B."/>
            <person name="Dalgaard T.S."/>
            <person name="Juul-Madsen H.R."/>
        </authorList>
    </citation>
    <scope>NUCLEOTIDE SEQUENCE [LARGE SCALE GENOMIC DNA]</scope>
    <source>
        <strain evidence="1 2">E2464</strain>
    </source>
</reference>
<dbReference type="InterPro" id="IPR052736">
    <property type="entry name" value="Stf3_sulfotransferase"/>
</dbReference>
<dbReference type="PANTHER" id="PTHR36451:SF1">
    <property type="entry name" value="OMEGA-HYDROXY-BETA-DIHYDROMENAQUINONE-9 SULFOTRANSFERASE STF3"/>
    <property type="match status" value="1"/>
</dbReference>